<dbReference type="GO" id="GO:0030286">
    <property type="term" value="C:dynein complex"/>
    <property type="evidence" value="ECO:0007669"/>
    <property type="project" value="UniProtKB-KW"/>
</dbReference>
<evidence type="ECO:0000256" key="14">
    <source>
        <dbReference type="SAM" id="MobiDB-lite"/>
    </source>
</evidence>
<dbReference type="Pfam" id="PF17852">
    <property type="entry name" value="Dynein_AAA_lid"/>
    <property type="match status" value="1"/>
</dbReference>
<evidence type="ECO:0000259" key="19">
    <source>
        <dbReference type="Pfam" id="PF12781"/>
    </source>
</evidence>
<evidence type="ECO:0000256" key="11">
    <source>
        <dbReference type="ARBA" id="ARBA00023175"/>
    </source>
</evidence>
<keyword evidence="11" id="KW-0505">Motor protein</keyword>
<feature type="domain" description="Dynein heavy chain ATP-binding dynein motor region" evidence="19">
    <location>
        <begin position="925"/>
        <end position="1145"/>
    </location>
</feature>
<feature type="domain" description="Dynein heavy chain C-terminal" evidence="21">
    <location>
        <begin position="1666"/>
        <end position="1931"/>
    </location>
</feature>
<feature type="domain" description="Dynein heavy chain AAA module D4" evidence="18">
    <location>
        <begin position="548"/>
        <end position="715"/>
    </location>
</feature>
<organism evidence="22 23">
    <name type="scientific">Cricetulus griseus</name>
    <name type="common">Chinese hamster</name>
    <name type="synonym">Cricetulus barabensis griseus</name>
    <dbReference type="NCBI Taxonomy" id="10029"/>
    <lineage>
        <taxon>Eukaryota</taxon>
        <taxon>Metazoa</taxon>
        <taxon>Chordata</taxon>
        <taxon>Craniata</taxon>
        <taxon>Vertebrata</taxon>
        <taxon>Euteleostomi</taxon>
        <taxon>Mammalia</taxon>
        <taxon>Eutheria</taxon>
        <taxon>Euarchontoglires</taxon>
        <taxon>Glires</taxon>
        <taxon>Rodentia</taxon>
        <taxon>Myomorpha</taxon>
        <taxon>Muroidea</taxon>
        <taxon>Cricetidae</taxon>
        <taxon>Cricetinae</taxon>
        <taxon>Cricetulus</taxon>
    </lineage>
</organism>
<dbReference type="InterPro" id="IPR004273">
    <property type="entry name" value="Dynein_heavy_D6_P-loop"/>
</dbReference>
<dbReference type="PaxDb" id="10029-XP_007617924.1"/>
<evidence type="ECO:0000256" key="6">
    <source>
        <dbReference type="ARBA" id="ARBA00022741"/>
    </source>
</evidence>
<evidence type="ECO:0000313" key="22">
    <source>
        <dbReference type="EMBL" id="EGV92497.1"/>
    </source>
</evidence>
<keyword evidence="8" id="KW-0243">Dynein</keyword>
<keyword evidence="6" id="KW-0547">Nucleotide-binding</keyword>
<dbReference type="InterPro" id="IPR024743">
    <property type="entry name" value="Dynein_HC_stalk"/>
</dbReference>
<evidence type="ECO:0000259" key="20">
    <source>
        <dbReference type="Pfam" id="PF17852"/>
    </source>
</evidence>
<sequence>MLAAMLTITAHCRDIVTDLLAKNICSAEDFEWTRYKGRVELPGNLKSLFRPVAMMVPHYKVIIEVFLFSFGFKSSRSLSAKLVNLYDLADKQLSKQNYSDSDIEYVFQDHYDFGMKILKTVLIMAEKKKRECKRRTRFLDQRQRAIGYNDFDWQWIVLDGPVDTLWIENLNTVLDENRTLCLANSERITLTSKIRVIFEVDSLANATPSVITRCAVVYMASFQSPVLLLTFTFPHSYYRDENAWYLEKNPEKLTVMIQKIFVFAFTWAFGGVLKREDQHEEDVIFRSKFEPDSLAEVTYNFDRLVRELFEDDSEKGTSLLADFLGSSDNVMKMKECGECVNYTATRDTICFSFVMSLLLKNSYPVLLTGDSGVGKTVVISEMLEKLEGRGTFDIKFESILGKVLLHNEIKRSCIRKNINLLLAETYKAALGGFDMQKIENKTDDTTVKNDKEIIVSTINFTTNMTVTRTKEMILRKLVRRTKDILGAPKNNRLLLGLMQADKSVVHSKDMAAQLLVHEASRVFHDRFIEPSEKSLFYQLLSKELQCHLQESFMEDLNYIVNGGKAASMFENEELDSIVMRIRNFVEHSDLMDDKKYLLTLFQKRVSKNLHVFLIMSPVGSNLRHKCRMYPSMITSCTINWFHKWPDEALLIVANSYLGERVKVENKEDKIKQFASTCVEIHKSMKELSTKYFEDTGRHYYVTPNSYLKFLETFTHILSMRQEEMTIKRNRFHMGLSKILEATVLVTDMQEELLIIGPQIEQKTKEKEALMEKLRKDSQIVEKVQVLVKQDEEIVAEEVRIVEEYAQKTTSELKSVLPALEKARVALNALDKSDVSELRVYARPPFLVLTVMNAVCILLQRKPNWATAKLLLSETGFLKKLINLDKDSIPDKVVGPKQEQVAEAQNVLRMAKQRLLEKQKGLQLIRRWHNQGLPLGQHATENAILMKSTQQWPLVIDPHKQALYWIRQMEGPQLQEISAEDSSYLQTLKTAMQAGERVLLHNTPEAFPPSLKAILKKDIFQKRGQHYIKIGGTEIEYNKRFRLYLFTELDNPHFLPSVYNFVTVINFTVTFQSLQDQLLSTVIKQEFPHLENQRAQLLESISLDSVTLEELEDKTLTLLQKTKGNVLDDEEIVETLRKSKMTSNEISKRIKETEKAEGEIEAIRKSYLPIATRGALLYFLMASLTQVDYMYQFSLQWFRQVFVFSTVSKTKHDQKMDKTSKEKHDDDDETSSSISDEQNPESRRTPLSKNSKDVIDTLTRNIFKAASSALFNEHKLCFSFRLCTTIMRNSVSDTRVADDDIEFLPEEEWNIFLYSGLLTNIRNILTKTRLNSIFEIRRKEHLQWVTDLRWEQCQYLSNQMEPFSLLCRSLLSNEQQWNTFRDTKAVYFLMSTPFASEEALPLQSPRSSQDGIDLNNILLRFAQELKEASPKVTMISLGRGQAAKAEELIFNAMNQKNQWVFLQNCHLAASFMPRLCAIIESFSNPDMEMDPDFRLWLSSKSYSSFPIPILQKGVKIAVEPPQGLKSNLLQTFGYGGSGEVTEEIFDKNDCGPWWKKILFSLCFFNAVINERKIYGTLGWNVPYQFSSSDLAVSIKVLGSVLLGRSEVPWKELNYLIGEVTYGGRVTNKWDKQCLKTLFNKFCNPEMLKAGFSFSRIHPEATHIYNETKTEKFIENLITLQRKDVPVNLMMNPEQSNDDLVMEILSDIKVQLPLAVETEDVSGPDSQCTFKYMMLSAMWEKLQKSVEGHDPLIHCVLITYLNQEIQRFDKLLSIIHKSLKDLELAIKGKSILTQDLEEIYDSFLRARVPKLWQKNAYKSCKPLSFWVSDLLQRVNFFNTWAKVAYTALHQRYMTFVSMKQSTTLLANQKSKYPTNSESELTRSFPSRYWLPAFFNPQAFLTAVLQDYGRAQGVSMDAVLFTHRVINSSASSKQEDDFSQLLQKRLKIVRRAFQPSDQQQCGTPTTQDTHAIGAAGNFLPKSSGEIQILILSYSIVPRLFNSQTLTK</sequence>
<accession>G3GR97</accession>
<keyword evidence="7" id="KW-0067">ATP-binding</keyword>
<dbReference type="PROSITE" id="PS00675">
    <property type="entry name" value="SIGMA54_INTERACT_1"/>
    <property type="match status" value="1"/>
</dbReference>
<feature type="domain" description="Dynein heavy chain coiled coil stalk" evidence="17">
    <location>
        <begin position="730"/>
        <end position="892"/>
    </location>
</feature>
<dbReference type="InterPro" id="IPR042219">
    <property type="entry name" value="AAA_lid_11_sf"/>
</dbReference>
<dbReference type="FunCoup" id="G3GR97">
    <property type="interactions" value="1"/>
</dbReference>
<evidence type="ECO:0000256" key="8">
    <source>
        <dbReference type="ARBA" id="ARBA00023017"/>
    </source>
</evidence>
<evidence type="ECO:0000259" key="17">
    <source>
        <dbReference type="Pfam" id="PF12777"/>
    </source>
</evidence>
<keyword evidence="13" id="KW-0966">Cell projection</keyword>
<keyword evidence="4" id="KW-0493">Microtubule</keyword>
<protein>
    <submittedName>
        <fullName evidence="22">Dynein heavy chain 14, axonemal</fullName>
    </submittedName>
</protein>
<keyword evidence="12" id="KW-0206">Cytoskeleton</keyword>
<evidence type="ECO:0000256" key="4">
    <source>
        <dbReference type="ARBA" id="ARBA00022701"/>
    </source>
</evidence>
<dbReference type="Gene3D" id="1.20.1270.280">
    <property type="match status" value="1"/>
</dbReference>
<evidence type="ECO:0000256" key="5">
    <source>
        <dbReference type="ARBA" id="ARBA00022737"/>
    </source>
</evidence>
<dbReference type="InterPro" id="IPR041228">
    <property type="entry name" value="Dynein_C"/>
</dbReference>
<evidence type="ECO:0000259" key="15">
    <source>
        <dbReference type="Pfam" id="PF03028"/>
    </source>
</evidence>
<keyword evidence="5" id="KW-0677">Repeat</keyword>
<feature type="region of interest" description="Disordered" evidence="14">
    <location>
        <begin position="1212"/>
        <end position="1249"/>
    </location>
</feature>
<gene>
    <name evidence="22" type="ORF">I79_000040</name>
</gene>
<dbReference type="Pfam" id="PF12774">
    <property type="entry name" value="AAA_6"/>
    <property type="match status" value="1"/>
</dbReference>
<evidence type="ECO:0000256" key="13">
    <source>
        <dbReference type="ARBA" id="ARBA00023273"/>
    </source>
</evidence>
<dbReference type="SUPFAM" id="SSF52540">
    <property type="entry name" value="P-loop containing nucleoside triphosphate hydrolases"/>
    <property type="match status" value="1"/>
</dbReference>
<dbReference type="GO" id="GO:0005930">
    <property type="term" value="C:axoneme"/>
    <property type="evidence" value="ECO:0007669"/>
    <property type="project" value="UniProtKB-SubCell"/>
</dbReference>
<dbReference type="FunFam" id="3.40.50.300:FF:000320">
    <property type="entry name" value="Dynein, axonemal, heavy chain 5"/>
    <property type="match status" value="1"/>
</dbReference>
<evidence type="ECO:0000256" key="1">
    <source>
        <dbReference type="ARBA" id="ARBA00004430"/>
    </source>
</evidence>
<dbReference type="Pfam" id="PF12781">
    <property type="entry name" value="AAA_9"/>
    <property type="match status" value="1"/>
</dbReference>
<evidence type="ECO:0000259" key="21">
    <source>
        <dbReference type="Pfam" id="PF18199"/>
    </source>
</evidence>
<comment type="subcellular location">
    <subcellularLocation>
        <location evidence="1">Cytoplasm</location>
        <location evidence="1">Cytoskeleton</location>
        <location evidence="1">Cilium axoneme</location>
    </subcellularLocation>
</comment>
<dbReference type="GO" id="GO:0005874">
    <property type="term" value="C:microtubule"/>
    <property type="evidence" value="ECO:0007669"/>
    <property type="project" value="UniProtKB-KW"/>
</dbReference>
<feature type="compositionally biased region" description="Basic and acidic residues" evidence="14">
    <location>
        <begin position="1212"/>
        <end position="1223"/>
    </location>
</feature>
<keyword evidence="3" id="KW-0963">Cytoplasm</keyword>
<evidence type="ECO:0000256" key="7">
    <source>
        <dbReference type="ARBA" id="ARBA00022840"/>
    </source>
</evidence>
<dbReference type="InterPro" id="IPR027417">
    <property type="entry name" value="P-loop_NTPase"/>
</dbReference>
<keyword evidence="9" id="KW-0175">Coiled coil</keyword>
<dbReference type="FunFam" id="1.20.920.20:FF:000041">
    <property type="entry name" value="Uncharacterized protein"/>
    <property type="match status" value="1"/>
</dbReference>
<evidence type="ECO:0000256" key="10">
    <source>
        <dbReference type="ARBA" id="ARBA00023069"/>
    </source>
</evidence>
<dbReference type="PANTHER" id="PTHR22878">
    <property type="entry name" value="DYNEIN HEAVY CHAIN 6, AXONEMAL-LIKE-RELATED"/>
    <property type="match status" value="1"/>
</dbReference>
<dbReference type="GO" id="GO:0051959">
    <property type="term" value="F:dynein light intermediate chain binding"/>
    <property type="evidence" value="ECO:0007669"/>
    <property type="project" value="InterPro"/>
</dbReference>
<dbReference type="GlyGen" id="G3GR97">
    <property type="glycosylation" value="1 site"/>
</dbReference>
<dbReference type="Gene3D" id="3.40.50.300">
    <property type="entry name" value="P-loop containing nucleotide triphosphate hydrolases"/>
    <property type="match status" value="5"/>
</dbReference>
<evidence type="ECO:0000313" key="23">
    <source>
        <dbReference type="Proteomes" id="UP000001075"/>
    </source>
</evidence>
<dbReference type="FunFam" id="3.40.50.300:FF:000049">
    <property type="entry name" value="Dynein, axonemal, heavy chain 5"/>
    <property type="match status" value="1"/>
</dbReference>
<dbReference type="InterPro" id="IPR025662">
    <property type="entry name" value="Sigma_54_int_dom_ATP-bd_1"/>
</dbReference>
<dbReference type="InterPro" id="IPR035706">
    <property type="entry name" value="AAA_9"/>
</dbReference>
<evidence type="ECO:0000256" key="12">
    <source>
        <dbReference type="ARBA" id="ARBA00023212"/>
    </source>
</evidence>
<dbReference type="Gene3D" id="1.10.8.1220">
    <property type="match status" value="1"/>
</dbReference>
<feature type="domain" description="Dynein heavy chain AAA 5 extension" evidence="20">
    <location>
        <begin position="239"/>
        <end position="294"/>
    </location>
</feature>
<dbReference type="Gene3D" id="1.20.920.20">
    <property type="match status" value="1"/>
</dbReference>
<dbReference type="Pfam" id="PF12777">
    <property type="entry name" value="MT"/>
    <property type="match status" value="1"/>
</dbReference>
<dbReference type="InParanoid" id="G3GR97"/>
<evidence type="ECO:0000256" key="2">
    <source>
        <dbReference type="ARBA" id="ARBA00008887"/>
    </source>
</evidence>
<dbReference type="InterPro" id="IPR024317">
    <property type="entry name" value="Dynein_heavy_chain_D4_dom"/>
</dbReference>
<dbReference type="FunFam" id="1.10.8.1220:FF:000006">
    <property type="entry name" value="Dynein axonemal heavy chain 14"/>
    <property type="match status" value="1"/>
</dbReference>
<comment type="similarity">
    <text evidence="2">Belongs to the dynein heavy chain family.</text>
</comment>
<dbReference type="Pfam" id="PF12775">
    <property type="entry name" value="AAA_7"/>
    <property type="match status" value="1"/>
</dbReference>
<dbReference type="GO" id="GO:0005524">
    <property type="term" value="F:ATP binding"/>
    <property type="evidence" value="ECO:0007669"/>
    <property type="project" value="UniProtKB-KW"/>
</dbReference>
<dbReference type="InterPro" id="IPR026983">
    <property type="entry name" value="DHC"/>
</dbReference>
<feature type="domain" description="Dynein heavy chain region D6 P-loop" evidence="15">
    <location>
        <begin position="1409"/>
        <end position="1515"/>
    </location>
</feature>
<dbReference type="eggNOG" id="KOG3595">
    <property type="taxonomic scope" value="Eukaryota"/>
</dbReference>
<keyword evidence="10" id="KW-0969">Cilium</keyword>
<dbReference type="Gene3D" id="1.10.8.720">
    <property type="entry name" value="Region D6 of dynein motor"/>
    <property type="match status" value="1"/>
</dbReference>
<dbReference type="InterPro" id="IPR035699">
    <property type="entry name" value="AAA_6"/>
</dbReference>
<dbReference type="Pfam" id="PF18199">
    <property type="entry name" value="Dynein_C"/>
    <property type="match status" value="1"/>
</dbReference>
<dbReference type="Proteomes" id="UP000001075">
    <property type="component" value="Unassembled WGS sequence"/>
</dbReference>
<proteinExistence type="inferred from homology"/>
<feature type="domain" description="Dynein heavy chain hydrolytic ATP-binding dynein motor region" evidence="16">
    <location>
        <begin position="34"/>
        <end position="133"/>
    </location>
</feature>
<dbReference type="PANTHER" id="PTHR22878:SF64">
    <property type="entry name" value="DYNEIN AXONEMAL HEAVY CHAIN 14"/>
    <property type="match status" value="1"/>
</dbReference>
<dbReference type="Pfam" id="PF03028">
    <property type="entry name" value="Dynein_heavy"/>
    <property type="match status" value="1"/>
</dbReference>
<evidence type="ECO:0000256" key="3">
    <source>
        <dbReference type="ARBA" id="ARBA00022490"/>
    </source>
</evidence>
<dbReference type="GO" id="GO:0008569">
    <property type="term" value="F:minus-end-directed microtubule motor activity"/>
    <property type="evidence" value="ECO:0007669"/>
    <property type="project" value="InterPro"/>
</dbReference>
<reference evidence="23" key="1">
    <citation type="journal article" date="2011" name="Nat. Biotechnol.">
        <title>The genomic sequence of the Chinese hamster ovary (CHO)-K1 cell line.</title>
        <authorList>
            <person name="Xu X."/>
            <person name="Nagarajan H."/>
            <person name="Lewis N.E."/>
            <person name="Pan S."/>
            <person name="Cai Z."/>
            <person name="Liu X."/>
            <person name="Chen W."/>
            <person name="Xie M."/>
            <person name="Wang W."/>
            <person name="Hammond S."/>
            <person name="Andersen M.R."/>
            <person name="Neff N."/>
            <person name="Passarelli B."/>
            <person name="Koh W."/>
            <person name="Fan H.C."/>
            <person name="Wang J."/>
            <person name="Gui Y."/>
            <person name="Lee K.H."/>
            <person name="Betenbaugh M.J."/>
            <person name="Quake S.R."/>
            <person name="Famili I."/>
            <person name="Palsson B.O."/>
            <person name="Wang J."/>
        </authorList>
    </citation>
    <scope>NUCLEOTIDE SEQUENCE [LARGE SCALE GENOMIC DNA]</scope>
    <source>
        <strain evidence="23">CHO K1 cell line</strain>
    </source>
</reference>
<dbReference type="Gene3D" id="6.10.140.1060">
    <property type="match status" value="1"/>
</dbReference>
<dbReference type="GO" id="GO:0007018">
    <property type="term" value="P:microtubule-based movement"/>
    <property type="evidence" value="ECO:0007669"/>
    <property type="project" value="InterPro"/>
</dbReference>
<dbReference type="InterPro" id="IPR041466">
    <property type="entry name" value="Dynein_AAA5_ext"/>
</dbReference>
<feature type="compositionally biased region" description="Basic and acidic residues" evidence="14">
    <location>
        <begin position="1239"/>
        <end position="1249"/>
    </location>
</feature>
<dbReference type="Pfam" id="PF12780">
    <property type="entry name" value="AAA_8"/>
    <property type="match status" value="1"/>
</dbReference>
<evidence type="ECO:0000256" key="9">
    <source>
        <dbReference type="ARBA" id="ARBA00023054"/>
    </source>
</evidence>
<dbReference type="STRING" id="10029.G3GR97"/>
<evidence type="ECO:0000259" key="16">
    <source>
        <dbReference type="Pfam" id="PF12774"/>
    </source>
</evidence>
<name>G3GR97_CRIGR</name>
<evidence type="ECO:0000259" key="18">
    <source>
        <dbReference type="Pfam" id="PF12780"/>
    </source>
</evidence>
<dbReference type="GO" id="GO:0045505">
    <property type="term" value="F:dynein intermediate chain binding"/>
    <property type="evidence" value="ECO:0007669"/>
    <property type="project" value="InterPro"/>
</dbReference>
<dbReference type="EMBL" id="JH000002">
    <property type="protein sequence ID" value="EGV92497.1"/>
    <property type="molecule type" value="Genomic_DNA"/>
</dbReference>